<dbReference type="PROSITE" id="PS01230">
    <property type="entry name" value="TRMA_1"/>
    <property type="match status" value="1"/>
</dbReference>
<dbReference type="InterPro" id="IPR029063">
    <property type="entry name" value="SAM-dependent_MTases_sf"/>
</dbReference>
<feature type="active site" evidence="5">
    <location>
        <position position="366"/>
    </location>
</feature>
<dbReference type="Pfam" id="PF05958">
    <property type="entry name" value="tRNA_U5-meth_tr"/>
    <property type="match status" value="1"/>
</dbReference>
<dbReference type="Pfam" id="PF01938">
    <property type="entry name" value="TRAM"/>
    <property type="match status" value="1"/>
</dbReference>
<evidence type="ECO:0000256" key="3">
    <source>
        <dbReference type="ARBA" id="ARBA00022691"/>
    </source>
</evidence>
<dbReference type="AlphaFoldDB" id="F2NPC9"/>
<gene>
    <name evidence="7" type="ordered locus">Marky_1475</name>
</gene>
<accession>F2NPC9</accession>
<feature type="binding site" evidence="4">
    <location>
        <position position="275"/>
    </location>
    <ligand>
        <name>S-adenosyl-L-methionine</name>
        <dbReference type="ChEBI" id="CHEBI:59789"/>
    </ligand>
</feature>
<dbReference type="CDD" id="cd02440">
    <property type="entry name" value="AdoMet_MTases"/>
    <property type="match status" value="1"/>
</dbReference>
<dbReference type="GO" id="GO:0070475">
    <property type="term" value="P:rRNA base methylation"/>
    <property type="evidence" value="ECO:0007669"/>
    <property type="project" value="TreeGrafter"/>
</dbReference>
<dbReference type="Proteomes" id="UP000007030">
    <property type="component" value="Chromosome"/>
</dbReference>
<proteinExistence type="inferred from homology"/>
<keyword evidence="2 4" id="KW-0808">Transferase</keyword>
<dbReference type="InterPro" id="IPR010280">
    <property type="entry name" value="U5_MeTrfase_fam"/>
</dbReference>
<feature type="binding site" evidence="4">
    <location>
        <position position="296"/>
    </location>
    <ligand>
        <name>S-adenosyl-L-methionine</name>
        <dbReference type="ChEBI" id="CHEBI:59789"/>
    </ligand>
</feature>
<dbReference type="PANTHER" id="PTHR11061">
    <property type="entry name" value="RNA M5U METHYLTRANSFERASE"/>
    <property type="match status" value="1"/>
</dbReference>
<dbReference type="InterPro" id="IPR002792">
    <property type="entry name" value="TRAM_dom"/>
</dbReference>
<protein>
    <submittedName>
        <fullName evidence="7">(Uracil-5)-methyltransferase</fullName>
    </submittedName>
</protein>
<evidence type="ECO:0000313" key="7">
    <source>
        <dbReference type="EMBL" id="AEB12210.1"/>
    </source>
</evidence>
<dbReference type="SUPFAM" id="SSF50249">
    <property type="entry name" value="Nucleic acid-binding proteins"/>
    <property type="match status" value="1"/>
</dbReference>
<comment type="similarity">
    <text evidence="4">Belongs to the class I-like SAM-binding methyltransferase superfamily. RNA M5U methyltransferase family.</text>
</comment>
<evidence type="ECO:0000259" key="6">
    <source>
        <dbReference type="PROSITE" id="PS50926"/>
    </source>
</evidence>
<dbReference type="eggNOG" id="COG2265">
    <property type="taxonomic scope" value="Bacteria"/>
</dbReference>
<evidence type="ECO:0000313" key="8">
    <source>
        <dbReference type="Proteomes" id="UP000007030"/>
    </source>
</evidence>
<feature type="binding site" evidence="4">
    <location>
        <position position="339"/>
    </location>
    <ligand>
        <name>S-adenosyl-L-methionine</name>
        <dbReference type="ChEBI" id="CHEBI:59789"/>
    </ligand>
</feature>
<dbReference type="KEGG" id="mhd:Marky_1475"/>
<evidence type="ECO:0000256" key="1">
    <source>
        <dbReference type="ARBA" id="ARBA00022603"/>
    </source>
</evidence>
<dbReference type="HOGENOM" id="CLU_014689_7_0_0"/>
<evidence type="ECO:0000256" key="4">
    <source>
        <dbReference type="PROSITE-ProRule" id="PRU01024"/>
    </source>
</evidence>
<dbReference type="PROSITE" id="PS51687">
    <property type="entry name" value="SAM_MT_RNA_M5U"/>
    <property type="match status" value="1"/>
</dbReference>
<sequence length="408" mass="44287">MTLTLTIEKLVTGGRGLARTPEGVVIVRGGLPGERVRARVRRRKNHLEGEVLEILEPSPDRVDHPLPPGADLPLAYEAQLPVKQGFVREALARLAGLEATLEPIAPSPEPMGYRTAAQFALHPLGGLAYRVPGSHELVRAHTDPLLAPPLQEALSLLNTWPLANVVEVVLRGSLHEGRVQVGLIGGKARMFRTVAKGLVREGIAGVWWGALDPRGRFRGPVKHLAGAAHLLEAFGEVLASVDVVSFAQVNPRAAARLYQEAAALVHGGRRAVELYAGGGVLSFHLAAAFDEIVAVELSRAAIQKGQADARRLGLPNVRFHRGDARELVRFAPADLVAVDPPRAGLAPEVVRTLLEARPHQILYISCDPATWARDVKRLVAGGYRLRFARPYDFYPFTHHVEVLSLLVR</sequence>
<dbReference type="EMBL" id="CP002630">
    <property type="protein sequence ID" value="AEB12210.1"/>
    <property type="molecule type" value="Genomic_DNA"/>
</dbReference>
<dbReference type="SUPFAM" id="SSF53335">
    <property type="entry name" value="S-adenosyl-L-methionine-dependent methyltransferases"/>
    <property type="match status" value="1"/>
</dbReference>
<dbReference type="GO" id="GO:0070041">
    <property type="term" value="F:rRNA (uridine-C5-)-methyltransferase activity"/>
    <property type="evidence" value="ECO:0007669"/>
    <property type="project" value="TreeGrafter"/>
</dbReference>
<keyword evidence="8" id="KW-1185">Reference proteome</keyword>
<name>F2NPC9_MARHT</name>
<feature type="domain" description="TRAM" evidence="6">
    <location>
        <begin position="1"/>
        <end position="53"/>
    </location>
</feature>
<dbReference type="InterPro" id="IPR012340">
    <property type="entry name" value="NA-bd_OB-fold"/>
</dbReference>
<feature type="binding site" evidence="4">
    <location>
        <position position="248"/>
    </location>
    <ligand>
        <name>S-adenosyl-L-methionine</name>
        <dbReference type="ChEBI" id="CHEBI:59789"/>
    </ligand>
</feature>
<dbReference type="Gene3D" id="2.40.50.140">
    <property type="entry name" value="Nucleic acid-binding proteins"/>
    <property type="match status" value="1"/>
</dbReference>
<keyword evidence="1 4" id="KW-0489">Methyltransferase</keyword>
<keyword evidence="3 4" id="KW-0949">S-adenosyl-L-methionine</keyword>
<organism evidence="7 8">
    <name type="scientific">Marinithermus hydrothermalis (strain DSM 14884 / JCM 11576 / T1)</name>
    <dbReference type="NCBI Taxonomy" id="869210"/>
    <lineage>
        <taxon>Bacteria</taxon>
        <taxon>Thermotogati</taxon>
        <taxon>Deinococcota</taxon>
        <taxon>Deinococci</taxon>
        <taxon>Thermales</taxon>
        <taxon>Thermaceae</taxon>
        <taxon>Marinithermus</taxon>
    </lineage>
</organism>
<evidence type="ECO:0000256" key="5">
    <source>
        <dbReference type="PROSITE-ProRule" id="PRU10015"/>
    </source>
</evidence>
<feature type="active site" description="Nucleophile" evidence="4">
    <location>
        <position position="366"/>
    </location>
</feature>
<dbReference type="Gene3D" id="2.40.50.1070">
    <property type="match status" value="1"/>
</dbReference>
<dbReference type="Gene3D" id="3.40.50.150">
    <property type="entry name" value="Vaccinia Virus protein VP39"/>
    <property type="match status" value="1"/>
</dbReference>
<dbReference type="InterPro" id="IPR030390">
    <property type="entry name" value="MeTrfase_TrmA_AS"/>
</dbReference>
<reference evidence="7 8" key="1">
    <citation type="journal article" date="2012" name="Stand. Genomic Sci.">
        <title>Complete genome sequence of the aerobic, heterotroph Marinithermus hydrothermalis type strain (T1(T)) from a deep-sea hydrothermal vent chimney.</title>
        <authorList>
            <person name="Copeland A."/>
            <person name="Gu W."/>
            <person name="Yasawong M."/>
            <person name="Lapidus A."/>
            <person name="Lucas S."/>
            <person name="Deshpande S."/>
            <person name="Pagani I."/>
            <person name="Tapia R."/>
            <person name="Cheng J.F."/>
            <person name="Goodwin L.A."/>
            <person name="Pitluck S."/>
            <person name="Liolios K."/>
            <person name="Ivanova N."/>
            <person name="Mavromatis K."/>
            <person name="Mikhailova N."/>
            <person name="Pati A."/>
            <person name="Chen A."/>
            <person name="Palaniappan K."/>
            <person name="Land M."/>
            <person name="Pan C."/>
            <person name="Brambilla E.M."/>
            <person name="Rohde M."/>
            <person name="Tindall B.J."/>
            <person name="Sikorski J."/>
            <person name="Goker M."/>
            <person name="Detter J.C."/>
            <person name="Bristow J."/>
            <person name="Eisen J.A."/>
            <person name="Markowitz V."/>
            <person name="Hugenholtz P."/>
            <person name="Kyrpides N.C."/>
            <person name="Klenk H.P."/>
            <person name="Woyke T."/>
        </authorList>
    </citation>
    <scope>NUCLEOTIDE SEQUENCE [LARGE SCALE GENOMIC DNA]</scope>
    <source>
        <strain evidence="8">DSM 14884 / JCM 11576 / T1</strain>
    </source>
</reference>
<evidence type="ECO:0000256" key="2">
    <source>
        <dbReference type="ARBA" id="ARBA00022679"/>
    </source>
</evidence>
<dbReference type="RefSeq" id="WP_013704257.1">
    <property type="nucleotide sequence ID" value="NC_015387.1"/>
</dbReference>
<dbReference type="PROSITE" id="PS50926">
    <property type="entry name" value="TRAM"/>
    <property type="match status" value="1"/>
</dbReference>
<dbReference type="PANTHER" id="PTHR11061:SF30">
    <property type="entry name" value="TRNA (URACIL(54)-C(5))-METHYLTRANSFERASE"/>
    <property type="match status" value="1"/>
</dbReference>
<dbReference type="STRING" id="869210.Marky_1475"/>